<proteinExistence type="predicted"/>
<gene>
    <name evidence="1" type="ORF">GCM10010255_83080</name>
</gene>
<accession>A0ABP5WHV6</accession>
<protein>
    <submittedName>
        <fullName evidence="1">Uncharacterized protein</fullName>
    </submittedName>
</protein>
<comment type="caution">
    <text evidence="1">The sequence shown here is derived from an EMBL/GenBank/DDBJ whole genome shotgun (WGS) entry which is preliminary data.</text>
</comment>
<sequence length="63" mass="6974">MPSIVQELSGHRDLGGGRTLLECPFKATVLREGPAQDSRSGAAWRACLCPVHTVDLDEWARRR</sequence>
<dbReference type="EMBL" id="BAAASE010000019">
    <property type="protein sequence ID" value="GAA2427795.1"/>
    <property type="molecule type" value="Genomic_DNA"/>
</dbReference>
<dbReference type="Proteomes" id="UP001499986">
    <property type="component" value="Unassembled WGS sequence"/>
</dbReference>
<evidence type="ECO:0000313" key="1">
    <source>
        <dbReference type="EMBL" id="GAA2427795.1"/>
    </source>
</evidence>
<reference evidence="2" key="1">
    <citation type="journal article" date="2019" name="Int. J. Syst. Evol. Microbiol.">
        <title>The Global Catalogue of Microorganisms (GCM) 10K type strain sequencing project: providing services to taxonomists for standard genome sequencing and annotation.</title>
        <authorList>
            <consortium name="The Broad Institute Genomics Platform"/>
            <consortium name="The Broad Institute Genome Sequencing Center for Infectious Disease"/>
            <person name="Wu L."/>
            <person name="Ma J."/>
        </authorList>
    </citation>
    <scope>NUCLEOTIDE SEQUENCE [LARGE SCALE GENOMIC DNA]</scope>
    <source>
        <strain evidence="2">JCM 4358</strain>
    </source>
</reference>
<name>A0ABP5WHV6_9ACTN</name>
<dbReference type="RefSeq" id="WP_086854674.1">
    <property type="nucleotide sequence ID" value="NZ_BAAASE010000019.1"/>
</dbReference>
<evidence type="ECO:0000313" key="2">
    <source>
        <dbReference type="Proteomes" id="UP001499986"/>
    </source>
</evidence>
<organism evidence="1 2">
    <name type="scientific">Streptomyces coeruleofuscus</name>
    <dbReference type="NCBI Taxonomy" id="66879"/>
    <lineage>
        <taxon>Bacteria</taxon>
        <taxon>Bacillati</taxon>
        <taxon>Actinomycetota</taxon>
        <taxon>Actinomycetes</taxon>
        <taxon>Kitasatosporales</taxon>
        <taxon>Streptomycetaceae</taxon>
        <taxon>Streptomyces</taxon>
    </lineage>
</organism>
<keyword evidence="2" id="KW-1185">Reference proteome</keyword>